<reference evidence="1" key="1">
    <citation type="journal article" date="2013" name="Appl. Environ. Microbiol.">
        <title>Genetic analysis of capsular polysaccharide synthesis gene clusters from all serotypes of Streptococcus suis: potential mechanisms for generation of capsular variation.</title>
        <authorList>
            <person name="Okura M."/>
            <person name="Takamatsu D."/>
            <person name="Maruyama F."/>
            <person name="Nozawa T."/>
            <person name="Nakagawa I."/>
            <person name="Osaki M."/>
            <person name="Sekizaki T."/>
            <person name="Gottschalk M."/>
            <person name="Kumagai Y."/>
            <person name="Hamada S."/>
        </authorList>
    </citation>
    <scope>NUCLEOTIDE SEQUENCE</scope>
    <source>
        <strain evidence="1">NT77</strain>
    </source>
</reference>
<protein>
    <recommendedName>
        <fullName evidence="2">DUF1919 domain-containing protein</fullName>
    </recommendedName>
</protein>
<dbReference type="SUPFAM" id="SSF142795">
    <property type="entry name" value="CAC2185-like"/>
    <property type="match status" value="1"/>
</dbReference>
<evidence type="ECO:0000313" key="1">
    <source>
        <dbReference type="EMBL" id="BAM94762.1"/>
    </source>
</evidence>
<accession>M1VP04</accession>
<organism evidence="1">
    <name type="scientific">Streptococcus suis</name>
    <dbReference type="NCBI Taxonomy" id="1307"/>
    <lineage>
        <taxon>Bacteria</taxon>
        <taxon>Bacillati</taxon>
        <taxon>Bacillota</taxon>
        <taxon>Bacilli</taxon>
        <taxon>Lactobacillales</taxon>
        <taxon>Streptococcaceae</taxon>
        <taxon>Streptococcus</taxon>
    </lineage>
</organism>
<dbReference type="EMBL" id="AB737825">
    <property type="protein sequence ID" value="BAM94762.1"/>
    <property type="molecule type" value="Genomic_DNA"/>
</dbReference>
<dbReference type="InterPro" id="IPR015037">
    <property type="entry name" value="DUF1919"/>
</dbReference>
<proteinExistence type="predicted"/>
<gene>
    <name evidence="1" type="primary">cps18P</name>
</gene>
<evidence type="ECO:0008006" key="2">
    <source>
        <dbReference type="Google" id="ProtNLM"/>
    </source>
</evidence>
<dbReference type="InterPro" id="IPR037226">
    <property type="entry name" value="CAC2185-like_sf"/>
</dbReference>
<dbReference type="AlphaFoldDB" id="M1VP04"/>
<sequence length="210" mass="24817">MNSIVAVYRSMLRYPIEFSKRKRLKNESFTIFSSNCIGGIIYNTLGKEFLTPTINMFFSPEDFIKFLKNPKEYLSKELINLESIDFAYPLAQCGDIVLHGVYYSNFDELKNSWDRRKERINWENIFIIMVERDGCTSQDILEFDSLPYENKVIFVSKPMPEINSACYLEGTEEYVDNVRQVSSLTRYKSRLTSFRYIDDFDYVSFLNEEV</sequence>
<name>M1VP04_STRSU</name>
<dbReference type="Pfam" id="PF08942">
    <property type="entry name" value="DUF1919"/>
    <property type="match status" value="1"/>
</dbReference>